<name>A0A2S7ZR74_9FIRM</name>
<sequence length="377" mass="41432">MKDYFALKAIVFGTIACAISATGIAADVEGHNVLPPTNKQQLDIRDIARHEAVLSDWMDHTDIKVGTQSKVGTQVSIETLQPLTHYDENSKSVLFVQGGIDKGGQEHKVNYFDGSGGVWYPYDPVTNTVETKSKPERHDETKSLGTVGNIGLGYRQLSKHEHAYVGINVFADRAFSENANRVSGGLEYVAGFNEVRANVYRGLGNIKSQSYIVGVPESHLPFPLNGGTANYTVYKSQKVLSGYDISYARTFKNARWARVHIGAYHWNGLGISSYSGGTSPISDLGNSSGWQVGTTLQVTPHVSLDLGYTSDNKYASGAYGFIKYTLGTSKFAWHGGKHSDDTITNARARMLDKVKRSPMMIGRGYEEYWVVVPWDNL</sequence>
<gene>
    <name evidence="3" type="ORF">VTHSUH11_02090</name>
</gene>
<dbReference type="InterPro" id="IPR038177">
    <property type="entry name" value="IAT_beta_sf"/>
</dbReference>
<feature type="chain" id="PRO_5039581945" description="Inverse autotransporter beta-domain domain-containing protein" evidence="1">
    <location>
        <begin position="26"/>
        <end position="377"/>
    </location>
</feature>
<evidence type="ECO:0000259" key="2">
    <source>
        <dbReference type="Pfam" id="PF11924"/>
    </source>
</evidence>
<protein>
    <recommendedName>
        <fullName evidence="2">Inverse autotransporter beta-domain domain-containing protein</fullName>
    </recommendedName>
</protein>
<keyword evidence="1" id="KW-0732">Signal</keyword>
<evidence type="ECO:0000313" key="4">
    <source>
        <dbReference type="Proteomes" id="UP000238877"/>
    </source>
</evidence>
<organism evidence="3 4">
    <name type="scientific">Veillonella tobetsuensis</name>
    <dbReference type="NCBI Taxonomy" id="1110546"/>
    <lineage>
        <taxon>Bacteria</taxon>
        <taxon>Bacillati</taxon>
        <taxon>Bacillota</taxon>
        <taxon>Negativicutes</taxon>
        <taxon>Veillonellales</taxon>
        <taxon>Veillonellaceae</taxon>
        <taxon>Veillonella</taxon>
    </lineage>
</organism>
<proteinExistence type="predicted"/>
<dbReference type="EMBL" id="PPDF01000005">
    <property type="protein sequence ID" value="PQL25763.1"/>
    <property type="molecule type" value="Genomic_DNA"/>
</dbReference>
<dbReference type="STRING" id="1110546.GCA_001078375_00212"/>
<dbReference type="Proteomes" id="UP000238877">
    <property type="component" value="Unassembled WGS sequence"/>
</dbReference>
<comment type="caution">
    <text evidence="3">The sequence shown here is derived from an EMBL/GenBank/DDBJ whole genome shotgun (WGS) entry which is preliminary data.</text>
</comment>
<dbReference type="Pfam" id="PF11924">
    <property type="entry name" value="IAT_beta"/>
    <property type="match status" value="1"/>
</dbReference>
<dbReference type="AlphaFoldDB" id="A0A2S7ZR74"/>
<evidence type="ECO:0000256" key="1">
    <source>
        <dbReference type="SAM" id="SignalP"/>
    </source>
</evidence>
<accession>A0A2S7ZR74</accession>
<dbReference type="Gene3D" id="2.40.160.160">
    <property type="entry name" value="Inverse autotransporter, beta-domain"/>
    <property type="match status" value="1"/>
</dbReference>
<reference evidence="3 4" key="1">
    <citation type="submission" date="2018-01" db="EMBL/GenBank/DDBJ databases">
        <title>Draft genome sequences of clinical isolates and type strains of oral Veillonella including Veillonella infantum sp., nov.</title>
        <authorList>
            <person name="Mashima I."/>
            <person name="Liao Y.-C."/>
            <person name="Sabharwal A."/>
            <person name="Haase E.M."/>
            <person name="Nakazawa F."/>
            <person name="Scannapieco F.A."/>
        </authorList>
    </citation>
    <scope>NUCLEOTIDE SEQUENCE [LARGE SCALE GENOMIC DNA]</scope>
    <source>
        <strain evidence="3 4">Y6</strain>
    </source>
</reference>
<evidence type="ECO:0000313" key="3">
    <source>
        <dbReference type="EMBL" id="PQL25763.1"/>
    </source>
</evidence>
<dbReference type="InterPro" id="IPR024519">
    <property type="entry name" value="IAT_beta"/>
</dbReference>
<dbReference type="RefSeq" id="WP_105092473.1">
    <property type="nucleotide sequence ID" value="NZ_PPDF01000005.1"/>
</dbReference>
<feature type="domain" description="Inverse autotransporter beta-domain" evidence="2">
    <location>
        <begin position="142"/>
        <end position="356"/>
    </location>
</feature>
<feature type="signal peptide" evidence="1">
    <location>
        <begin position="1"/>
        <end position="25"/>
    </location>
</feature>